<keyword evidence="9 12" id="KW-0472">Membrane</keyword>
<keyword evidence="5" id="KW-0999">Mitochondrion inner membrane</keyword>
<keyword evidence="6" id="KW-0809">Transit peptide</keyword>
<comment type="subcellular location">
    <subcellularLocation>
        <location evidence="1">Mitochondrion inner membrane</location>
        <topology evidence="1">Single-pass membrane protein</topology>
    </subcellularLocation>
</comment>
<dbReference type="InterPro" id="IPR036418">
    <property type="entry name" value="Cyt_c_oxidase_su6a_sf"/>
</dbReference>
<comment type="pathway">
    <text evidence="2">Energy metabolism; oxidative phosphorylation.</text>
</comment>
<proteinExistence type="inferred from homology"/>
<dbReference type="InterPro" id="IPR001349">
    <property type="entry name" value="Cyt_c_oxidase_su6a"/>
</dbReference>
<evidence type="ECO:0008006" key="15">
    <source>
        <dbReference type="Google" id="ProtNLM"/>
    </source>
</evidence>
<comment type="caution">
    <text evidence="13">The sequence shown here is derived from an EMBL/GenBank/DDBJ whole genome shotgun (WGS) entry which is preliminary data.</text>
</comment>
<evidence type="ECO:0000256" key="8">
    <source>
        <dbReference type="ARBA" id="ARBA00023128"/>
    </source>
</evidence>
<dbReference type="GO" id="GO:0006123">
    <property type="term" value="P:mitochondrial electron transport, cytochrome c to oxygen"/>
    <property type="evidence" value="ECO:0007669"/>
    <property type="project" value="TreeGrafter"/>
</dbReference>
<keyword evidence="7 12" id="KW-1133">Transmembrane helix</keyword>
<evidence type="ECO:0000256" key="9">
    <source>
        <dbReference type="ARBA" id="ARBA00023136"/>
    </source>
</evidence>
<dbReference type="GO" id="GO:0030234">
    <property type="term" value="F:enzyme regulator activity"/>
    <property type="evidence" value="ECO:0007669"/>
    <property type="project" value="TreeGrafter"/>
</dbReference>
<feature type="compositionally biased region" description="Low complexity" evidence="11">
    <location>
        <begin position="26"/>
        <end position="36"/>
    </location>
</feature>
<evidence type="ECO:0000313" key="13">
    <source>
        <dbReference type="EMBL" id="GAU98996.1"/>
    </source>
</evidence>
<dbReference type="AlphaFoldDB" id="A0A1D1VBH7"/>
<keyword evidence="4 12" id="KW-0812">Transmembrane</keyword>
<evidence type="ECO:0000256" key="4">
    <source>
        <dbReference type="ARBA" id="ARBA00022692"/>
    </source>
</evidence>
<evidence type="ECO:0000256" key="10">
    <source>
        <dbReference type="RuleBase" id="RU004396"/>
    </source>
</evidence>
<gene>
    <name evidence="13" type="primary">RvY_10059</name>
    <name evidence="13" type="synonym">RvY_10059.1</name>
    <name evidence="13" type="ORF">RvY_10059-1</name>
</gene>
<organism evidence="13 14">
    <name type="scientific">Ramazzottius varieornatus</name>
    <name type="common">Water bear</name>
    <name type="synonym">Tardigrade</name>
    <dbReference type="NCBI Taxonomy" id="947166"/>
    <lineage>
        <taxon>Eukaryota</taxon>
        <taxon>Metazoa</taxon>
        <taxon>Ecdysozoa</taxon>
        <taxon>Tardigrada</taxon>
        <taxon>Eutardigrada</taxon>
        <taxon>Parachela</taxon>
        <taxon>Hypsibioidea</taxon>
        <taxon>Ramazzottiidae</taxon>
        <taxon>Ramazzottius</taxon>
    </lineage>
</organism>
<reference evidence="13 14" key="1">
    <citation type="journal article" date="2016" name="Nat. Commun.">
        <title>Extremotolerant tardigrade genome and improved radiotolerance of human cultured cells by tardigrade-unique protein.</title>
        <authorList>
            <person name="Hashimoto T."/>
            <person name="Horikawa D.D."/>
            <person name="Saito Y."/>
            <person name="Kuwahara H."/>
            <person name="Kozuka-Hata H."/>
            <person name="Shin-I T."/>
            <person name="Minakuchi Y."/>
            <person name="Ohishi K."/>
            <person name="Motoyama A."/>
            <person name="Aizu T."/>
            <person name="Enomoto A."/>
            <person name="Kondo K."/>
            <person name="Tanaka S."/>
            <person name="Hara Y."/>
            <person name="Koshikawa S."/>
            <person name="Sagara H."/>
            <person name="Miura T."/>
            <person name="Yokobori S."/>
            <person name="Miyagawa K."/>
            <person name="Suzuki Y."/>
            <person name="Kubo T."/>
            <person name="Oyama M."/>
            <person name="Kohara Y."/>
            <person name="Fujiyama A."/>
            <person name="Arakawa K."/>
            <person name="Katayama T."/>
            <person name="Toyoda A."/>
            <person name="Kunieda T."/>
        </authorList>
    </citation>
    <scope>NUCLEOTIDE SEQUENCE [LARGE SCALE GENOMIC DNA]</scope>
    <source>
        <strain evidence="13 14">YOKOZUNA-1</strain>
    </source>
</reference>
<protein>
    <recommendedName>
        <fullName evidence="15">Cytochrome c oxidase polypeptide VIa</fullName>
    </recommendedName>
</protein>
<keyword evidence="8" id="KW-0496">Mitochondrion</keyword>
<keyword evidence="14" id="KW-1185">Reference proteome</keyword>
<feature type="region of interest" description="Disordered" evidence="11">
    <location>
        <begin position="16"/>
        <end position="36"/>
    </location>
</feature>
<evidence type="ECO:0000256" key="6">
    <source>
        <dbReference type="ARBA" id="ARBA00022946"/>
    </source>
</evidence>
<evidence type="ECO:0000256" key="2">
    <source>
        <dbReference type="ARBA" id="ARBA00004673"/>
    </source>
</evidence>
<dbReference type="EMBL" id="BDGG01000005">
    <property type="protein sequence ID" value="GAU98996.1"/>
    <property type="molecule type" value="Genomic_DNA"/>
</dbReference>
<evidence type="ECO:0000313" key="14">
    <source>
        <dbReference type="Proteomes" id="UP000186922"/>
    </source>
</evidence>
<evidence type="ECO:0000256" key="5">
    <source>
        <dbReference type="ARBA" id="ARBA00022792"/>
    </source>
</evidence>
<dbReference type="SUPFAM" id="SSF81411">
    <property type="entry name" value="Mitochondrial cytochrome c oxidase subunit VIa"/>
    <property type="match status" value="1"/>
</dbReference>
<evidence type="ECO:0000256" key="11">
    <source>
        <dbReference type="SAM" id="MobiDB-lite"/>
    </source>
</evidence>
<dbReference type="FunFam" id="4.10.95.10:FF:000001">
    <property type="entry name" value="Cytochrome c oxidase subunit 6A, mitochondrial"/>
    <property type="match status" value="1"/>
</dbReference>
<dbReference type="OrthoDB" id="5947505at2759"/>
<dbReference type="STRING" id="947166.A0A1D1VBH7"/>
<dbReference type="PANTHER" id="PTHR11504">
    <property type="entry name" value="CYTOCHROME C OXIDASE POLYPEPTIDE VIA"/>
    <property type="match status" value="1"/>
</dbReference>
<name>A0A1D1VBH7_RAMVA</name>
<feature type="transmembrane region" description="Helical" evidence="12">
    <location>
        <begin position="59"/>
        <end position="78"/>
    </location>
</feature>
<dbReference type="Proteomes" id="UP000186922">
    <property type="component" value="Unassembled WGS sequence"/>
</dbReference>
<dbReference type="PANTHER" id="PTHR11504:SF0">
    <property type="entry name" value="CYTOCHROME C OXIDASE SUBUNIT"/>
    <property type="match status" value="1"/>
</dbReference>
<accession>A0A1D1VBH7</accession>
<dbReference type="GO" id="GO:0005743">
    <property type="term" value="C:mitochondrial inner membrane"/>
    <property type="evidence" value="ECO:0007669"/>
    <property type="project" value="UniProtKB-SubCell"/>
</dbReference>
<dbReference type="Gene3D" id="4.10.95.10">
    <property type="entry name" value="Cytochrome c oxidase, subunit VIa"/>
    <property type="match status" value="1"/>
</dbReference>
<evidence type="ECO:0000256" key="12">
    <source>
        <dbReference type="SAM" id="Phobius"/>
    </source>
</evidence>
<comment type="similarity">
    <text evidence="3 10">Belongs to the cytochrome c oxidase subunit 6A family.</text>
</comment>
<evidence type="ECO:0000256" key="1">
    <source>
        <dbReference type="ARBA" id="ARBA00004434"/>
    </source>
</evidence>
<sequence>MNVLRGIRHYSNNITRSASHAAHPHQVQQQGVKVGSGRNDGWGRADPSHHANSKLWRNLSLFVAGPAVIVMSIYTYMVEKEHMAHPEHSRPPFVAYEYLHRRTKPFPWGDGNHSLFHNPWKNALPDGYETELPESTGHH</sequence>
<evidence type="ECO:0000256" key="7">
    <source>
        <dbReference type="ARBA" id="ARBA00022989"/>
    </source>
</evidence>
<dbReference type="Pfam" id="PF02046">
    <property type="entry name" value="COX6A"/>
    <property type="match status" value="1"/>
</dbReference>
<evidence type="ECO:0000256" key="3">
    <source>
        <dbReference type="ARBA" id="ARBA00005553"/>
    </source>
</evidence>